<dbReference type="GO" id="GO:0043409">
    <property type="term" value="P:negative regulation of MAPK cascade"/>
    <property type="evidence" value="ECO:0007669"/>
    <property type="project" value="TreeGrafter"/>
</dbReference>
<dbReference type="PROSITE" id="PS00383">
    <property type="entry name" value="TYR_PHOSPHATASE_1"/>
    <property type="match status" value="1"/>
</dbReference>
<dbReference type="GO" id="GO:0033550">
    <property type="term" value="F:MAP kinase tyrosine phosphatase activity"/>
    <property type="evidence" value="ECO:0007669"/>
    <property type="project" value="TreeGrafter"/>
</dbReference>
<evidence type="ECO:0000259" key="6">
    <source>
        <dbReference type="PROSITE" id="PS50056"/>
    </source>
</evidence>
<dbReference type="InterPro" id="IPR000340">
    <property type="entry name" value="Dual-sp_phosphatase_cat-dom"/>
</dbReference>
<evidence type="ECO:0000313" key="7">
    <source>
        <dbReference type="EMBL" id="OJJ08920.1"/>
    </source>
</evidence>
<evidence type="ECO:0000313" key="8">
    <source>
        <dbReference type="Proteomes" id="UP000184073"/>
    </source>
</evidence>
<dbReference type="OrthoDB" id="10252009at2759"/>
<dbReference type="Proteomes" id="UP000184073">
    <property type="component" value="Unassembled WGS sequence"/>
</dbReference>
<dbReference type="AlphaFoldDB" id="A0A1L9Q573"/>
<dbReference type="InterPro" id="IPR000387">
    <property type="entry name" value="Tyr_Pase_dom"/>
</dbReference>
<evidence type="ECO:0000256" key="2">
    <source>
        <dbReference type="ARBA" id="ARBA00013064"/>
    </source>
</evidence>
<reference evidence="8" key="1">
    <citation type="journal article" date="2017" name="Genome Biol.">
        <title>Comparative genomics reveals high biological diversity and specific adaptations in the industrially and medically important fungal genus Aspergillus.</title>
        <authorList>
            <person name="de Vries R.P."/>
            <person name="Riley R."/>
            <person name="Wiebenga A."/>
            <person name="Aguilar-Osorio G."/>
            <person name="Amillis S."/>
            <person name="Uchima C.A."/>
            <person name="Anderluh G."/>
            <person name="Asadollahi M."/>
            <person name="Askin M."/>
            <person name="Barry K."/>
            <person name="Battaglia E."/>
            <person name="Bayram O."/>
            <person name="Benocci T."/>
            <person name="Braus-Stromeyer S.A."/>
            <person name="Caldana C."/>
            <person name="Canovas D."/>
            <person name="Cerqueira G.C."/>
            <person name="Chen F."/>
            <person name="Chen W."/>
            <person name="Choi C."/>
            <person name="Clum A."/>
            <person name="Dos Santos R.A."/>
            <person name="Damasio A.R."/>
            <person name="Diallinas G."/>
            <person name="Emri T."/>
            <person name="Fekete E."/>
            <person name="Flipphi M."/>
            <person name="Freyberg S."/>
            <person name="Gallo A."/>
            <person name="Gournas C."/>
            <person name="Habgood R."/>
            <person name="Hainaut M."/>
            <person name="Harispe M.L."/>
            <person name="Henrissat B."/>
            <person name="Hilden K.S."/>
            <person name="Hope R."/>
            <person name="Hossain A."/>
            <person name="Karabika E."/>
            <person name="Karaffa L."/>
            <person name="Karanyi Z."/>
            <person name="Krasevec N."/>
            <person name="Kuo A."/>
            <person name="Kusch H."/>
            <person name="LaButti K."/>
            <person name="Lagendijk E.L."/>
            <person name="Lapidus A."/>
            <person name="Levasseur A."/>
            <person name="Lindquist E."/>
            <person name="Lipzen A."/>
            <person name="Logrieco A.F."/>
            <person name="MacCabe A."/>
            <person name="Maekelae M.R."/>
            <person name="Malavazi I."/>
            <person name="Melin P."/>
            <person name="Meyer V."/>
            <person name="Mielnichuk N."/>
            <person name="Miskei M."/>
            <person name="Molnar A.P."/>
            <person name="Mule G."/>
            <person name="Ngan C.Y."/>
            <person name="Orejas M."/>
            <person name="Orosz E."/>
            <person name="Ouedraogo J.P."/>
            <person name="Overkamp K.M."/>
            <person name="Park H.-S."/>
            <person name="Perrone G."/>
            <person name="Piumi F."/>
            <person name="Punt P.J."/>
            <person name="Ram A.F."/>
            <person name="Ramon A."/>
            <person name="Rauscher S."/>
            <person name="Record E."/>
            <person name="Riano-Pachon D.M."/>
            <person name="Robert V."/>
            <person name="Roehrig J."/>
            <person name="Ruller R."/>
            <person name="Salamov A."/>
            <person name="Salih N.S."/>
            <person name="Samson R.A."/>
            <person name="Sandor E."/>
            <person name="Sanguinetti M."/>
            <person name="Schuetze T."/>
            <person name="Sepcic K."/>
            <person name="Shelest E."/>
            <person name="Sherlock G."/>
            <person name="Sophianopoulou V."/>
            <person name="Squina F.M."/>
            <person name="Sun H."/>
            <person name="Susca A."/>
            <person name="Todd R.B."/>
            <person name="Tsang A."/>
            <person name="Unkles S.E."/>
            <person name="van de Wiele N."/>
            <person name="van Rossen-Uffink D."/>
            <person name="Oliveira J.V."/>
            <person name="Vesth T.C."/>
            <person name="Visser J."/>
            <person name="Yu J.-H."/>
            <person name="Zhou M."/>
            <person name="Andersen M.R."/>
            <person name="Archer D.B."/>
            <person name="Baker S.E."/>
            <person name="Benoit I."/>
            <person name="Brakhage A.A."/>
            <person name="Braus G.H."/>
            <person name="Fischer R."/>
            <person name="Frisvad J.C."/>
            <person name="Goldman G.H."/>
            <person name="Houbraken J."/>
            <person name="Oakley B."/>
            <person name="Pocsi I."/>
            <person name="Scazzocchio C."/>
            <person name="Seiboth B."/>
            <person name="vanKuyk P.A."/>
            <person name="Wortman J."/>
            <person name="Dyer P.S."/>
            <person name="Grigoriev I.V."/>
        </authorList>
    </citation>
    <scope>NUCLEOTIDE SEQUENCE [LARGE SCALE GENOMIC DNA]</scope>
    <source>
        <strain evidence="8">CBS 583.65</strain>
    </source>
</reference>
<name>A0A1L9Q573_ASPVE</name>
<evidence type="ECO:0000256" key="4">
    <source>
        <dbReference type="ARBA" id="ARBA00022912"/>
    </source>
</evidence>
<dbReference type="Pfam" id="PF00782">
    <property type="entry name" value="DSPc"/>
    <property type="match status" value="1"/>
</dbReference>
<protein>
    <recommendedName>
        <fullName evidence="2">protein-tyrosine-phosphatase</fullName>
        <ecNumber evidence="2">3.1.3.48</ecNumber>
    </recommendedName>
</protein>
<keyword evidence="3" id="KW-0378">Hydrolase</keyword>
<dbReference type="GO" id="GO:0008330">
    <property type="term" value="F:protein tyrosine/threonine phosphatase activity"/>
    <property type="evidence" value="ECO:0007669"/>
    <property type="project" value="TreeGrafter"/>
</dbReference>
<keyword evidence="8" id="KW-1185">Reference proteome</keyword>
<dbReference type="InterPro" id="IPR020422">
    <property type="entry name" value="TYR_PHOSPHATASE_DUAL_dom"/>
</dbReference>
<evidence type="ECO:0000259" key="5">
    <source>
        <dbReference type="PROSITE" id="PS50054"/>
    </source>
</evidence>
<comment type="similarity">
    <text evidence="1">Belongs to the protein-tyrosine phosphatase family. Non-receptor class dual specificity subfamily.</text>
</comment>
<dbReference type="GeneID" id="63734248"/>
<dbReference type="SMART" id="SM00195">
    <property type="entry name" value="DSPc"/>
    <property type="match status" value="1"/>
</dbReference>
<dbReference type="RefSeq" id="XP_040674682.1">
    <property type="nucleotide sequence ID" value="XM_040818737.1"/>
</dbReference>
<dbReference type="PROSITE" id="PS50054">
    <property type="entry name" value="TYR_PHOSPHATASE_DUAL"/>
    <property type="match status" value="1"/>
</dbReference>
<sequence>MPEKAWMEEIVPGLFLGNIASSYNKELLQNNKITAIVSLTSRYLLFWDTATKDAGITPERHMWAQVQDAKWEDLLSLMKDICDFIDSVAPPQLSSLTALPVPVPLAEGVVEEVAGSSEPIIPPPHAVLIHCVCGVSRSSTIIAAYLMRKLQMERDAVLQFVKSRKGHIRPNSGFFSQLKLWHESKYTGWENKESPFRVFEGDAVPSRLGIGLEPYGMLEIGSGVGICFQRPKSSPREQS</sequence>
<dbReference type="GO" id="GO:0005737">
    <property type="term" value="C:cytoplasm"/>
    <property type="evidence" value="ECO:0007669"/>
    <property type="project" value="TreeGrafter"/>
</dbReference>
<evidence type="ECO:0000256" key="3">
    <source>
        <dbReference type="ARBA" id="ARBA00022801"/>
    </source>
</evidence>
<feature type="domain" description="Tyrosine-protein phosphatase" evidence="5">
    <location>
        <begin position="6"/>
        <end position="187"/>
    </location>
</feature>
<dbReference type="PROSITE" id="PS50056">
    <property type="entry name" value="TYR_PHOSPHATASE_2"/>
    <property type="match status" value="1"/>
</dbReference>
<dbReference type="SUPFAM" id="SSF52799">
    <property type="entry name" value="(Phosphotyrosine protein) phosphatases II"/>
    <property type="match status" value="1"/>
</dbReference>
<dbReference type="CDD" id="cd14498">
    <property type="entry name" value="DSP"/>
    <property type="match status" value="1"/>
</dbReference>
<feature type="domain" description="Tyrosine specific protein phosphatases" evidence="6">
    <location>
        <begin position="107"/>
        <end position="175"/>
    </location>
</feature>
<dbReference type="Gene3D" id="3.90.190.10">
    <property type="entry name" value="Protein tyrosine phosphatase superfamily"/>
    <property type="match status" value="1"/>
</dbReference>
<evidence type="ECO:0000256" key="1">
    <source>
        <dbReference type="ARBA" id="ARBA00008601"/>
    </source>
</evidence>
<dbReference type="InterPro" id="IPR029021">
    <property type="entry name" value="Prot-tyrosine_phosphatase-like"/>
</dbReference>
<dbReference type="PANTHER" id="PTHR10159">
    <property type="entry name" value="DUAL SPECIFICITY PROTEIN PHOSPHATASE"/>
    <property type="match status" value="1"/>
</dbReference>
<dbReference type="EMBL" id="KV878141">
    <property type="protein sequence ID" value="OJJ08920.1"/>
    <property type="molecule type" value="Genomic_DNA"/>
</dbReference>
<organism evidence="7 8">
    <name type="scientific">Aspergillus versicolor CBS 583.65</name>
    <dbReference type="NCBI Taxonomy" id="1036611"/>
    <lineage>
        <taxon>Eukaryota</taxon>
        <taxon>Fungi</taxon>
        <taxon>Dikarya</taxon>
        <taxon>Ascomycota</taxon>
        <taxon>Pezizomycotina</taxon>
        <taxon>Eurotiomycetes</taxon>
        <taxon>Eurotiomycetidae</taxon>
        <taxon>Eurotiales</taxon>
        <taxon>Aspergillaceae</taxon>
        <taxon>Aspergillus</taxon>
        <taxon>Aspergillus subgen. Nidulantes</taxon>
    </lineage>
</organism>
<dbReference type="PANTHER" id="PTHR10159:SF519">
    <property type="entry name" value="DUAL SPECIFICITY PROTEIN PHOSPHATASE MPK3"/>
    <property type="match status" value="1"/>
</dbReference>
<dbReference type="VEuPathDB" id="FungiDB:ASPVEDRAFT_90126"/>
<dbReference type="EC" id="3.1.3.48" evidence="2"/>
<dbReference type="InterPro" id="IPR016130">
    <property type="entry name" value="Tyr_Pase_AS"/>
</dbReference>
<keyword evidence="4" id="KW-0904">Protein phosphatase</keyword>
<accession>A0A1L9Q573</accession>
<dbReference type="STRING" id="1036611.A0A1L9Q573"/>
<dbReference type="GO" id="GO:0017017">
    <property type="term" value="F:MAP kinase tyrosine/serine/threonine phosphatase activity"/>
    <property type="evidence" value="ECO:0007669"/>
    <property type="project" value="TreeGrafter"/>
</dbReference>
<gene>
    <name evidence="7" type="ORF">ASPVEDRAFT_90126</name>
</gene>
<proteinExistence type="inferred from homology"/>